<dbReference type="PANTHER" id="PTHR11786:SF0">
    <property type="entry name" value="ARYLAMINE N-ACETYLTRANSFERASE 4-RELATED"/>
    <property type="match status" value="1"/>
</dbReference>
<dbReference type="GO" id="GO:0016407">
    <property type="term" value="F:acetyltransferase activity"/>
    <property type="evidence" value="ECO:0007669"/>
    <property type="project" value="InterPro"/>
</dbReference>
<dbReference type="PANTHER" id="PTHR11786">
    <property type="entry name" value="N-HYDROXYARYLAMINE O-ACETYLTRANSFERASE"/>
    <property type="match status" value="1"/>
</dbReference>
<organism evidence="2 3">
    <name type="scientific">Paenibacillus agaridevorans</name>
    <dbReference type="NCBI Taxonomy" id="171404"/>
    <lineage>
        <taxon>Bacteria</taxon>
        <taxon>Bacillati</taxon>
        <taxon>Bacillota</taxon>
        <taxon>Bacilli</taxon>
        <taxon>Bacillales</taxon>
        <taxon>Paenibacillaceae</taxon>
        <taxon>Paenibacillus</taxon>
    </lineage>
</organism>
<dbReference type="Pfam" id="PF00797">
    <property type="entry name" value="Acetyltransf_2"/>
    <property type="match status" value="1"/>
</dbReference>
<evidence type="ECO:0000256" key="1">
    <source>
        <dbReference type="ARBA" id="ARBA00006547"/>
    </source>
</evidence>
<gene>
    <name evidence="2" type="ORF">PAT3040_03898</name>
</gene>
<evidence type="ECO:0000313" key="2">
    <source>
        <dbReference type="EMBL" id="GBG09257.1"/>
    </source>
</evidence>
<comment type="similarity">
    <text evidence="1">Belongs to the arylamine N-acetyltransferase family.</text>
</comment>
<sequence length="294" mass="32815">MILTATEIKAYLKRLDISDIEAPSYSYLRRLHRAHVERLSWQTLDIVAGRPASIDLEHSVGLVLSGRSGYCFHLNGAFGTLLRSLGFRVNWHRAGVQPAGMEPRINGFHLALTVGTSNEDGEEELWIADAGLGDMPHDPLPLAEGIYHQGPFAYTVTQSELAENGWRLVHDPLATFAGVDVAPEIVQDLTPFYDKHAYYSTSPESPWLHTFLLRHRHATGSNELRGCVWSRREGGHIAKTELASQSQWLDVLGDVFGEPLVAYGSADRDALWKLVRGWHEEWLRSREQAGAVDG</sequence>
<accession>A0A2R5ERR3</accession>
<name>A0A2R5ERR3_9BACL</name>
<dbReference type="SUPFAM" id="SSF54001">
    <property type="entry name" value="Cysteine proteinases"/>
    <property type="match status" value="1"/>
</dbReference>
<dbReference type="AlphaFoldDB" id="A0A2R5ERR3"/>
<dbReference type="EMBL" id="BDQX01000208">
    <property type="protein sequence ID" value="GBG09257.1"/>
    <property type="molecule type" value="Genomic_DNA"/>
</dbReference>
<reference evidence="2 3" key="1">
    <citation type="submission" date="2017-08" db="EMBL/GenBank/DDBJ databases">
        <title>Substantial Increase in Enzyme Production by Combined Drug-Resistance Mutations in Paenibacillus agaridevorans.</title>
        <authorList>
            <person name="Tanaka Y."/>
            <person name="Funane K."/>
            <person name="Hosaka T."/>
            <person name="Shiwa Y."/>
            <person name="Fujita N."/>
            <person name="Miyazaki T."/>
            <person name="Yoshikawa H."/>
            <person name="Murakami K."/>
            <person name="Kasahara K."/>
            <person name="Inaoka T."/>
            <person name="Hiraga Y."/>
            <person name="Ochi K."/>
        </authorList>
    </citation>
    <scope>NUCLEOTIDE SEQUENCE [LARGE SCALE GENOMIC DNA]</scope>
    <source>
        <strain evidence="2 3">T-3040</strain>
    </source>
</reference>
<comment type="caution">
    <text evidence="2">The sequence shown here is derived from an EMBL/GenBank/DDBJ whole genome shotgun (WGS) entry which is preliminary data.</text>
</comment>
<dbReference type="RefSeq" id="WP_108994026.1">
    <property type="nucleotide sequence ID" value="NZ_BDQX01000208.1"/>
</dbReference>
<protein>
    <submittedName>
        <fullName evidence="2">Acetyltransferase</fullName>
    </submittedName>
</protein>
<dbReference type="InterPro" id="IPR038765">
    <property type="entry name" value="Papain-like_cys_pep_sf"/>
</dbReference>
<proteinExistence type="inferred from homology"/>
<evidence type="ECO:0000313" key="3">
    <source>
        <dbReference type="Proteomes" id="UP000245202"/>
    </source>
</evidence>
<keyword evidence="3" id="KW-1185">Reference proteome</keyword>
<dbReference type="Proteomes" id="UP000245202">
    <property type="component" value="Unassembled WGS sequence"/>
</dbReference>
<dbReference type="Gene3D" id="3.30.2140.10">
    <property type="entry name" value="Arylamine N-acetyltransferase"/>
    <property type="match status" value="1"/>
</dbReference>
<keyword evidence="2" id="KW-0808">Transferase</keyword>
<dbReference type="Gene3D" id="2.40.128.150">
    <property type="entry name" value="Cysteine proteinases"/>
    <property type="match status" value="1"/>
</dbReference>
<dbReference type="InterPro" id="IPR001447">
    <property type="entry name" value="Arylamine_N-AcTrfase"/>
</dbReference>